<feature type="compositionally biased region" description="Basic and acidic residues" evidence="1">
    <location>
        <begin position="124"/>
        <end position="138"/>
    </location>
</feature>
<feature type="region of interest" description="Disordered" evidence="1">
    <location>
        <begin position="208"/>
        <end position="241"/>
    </location>
</feature>
<sequence>MLAGHPHVLGPADDEALLGAWTVALDAYEEAKRVLGAARTETEARSSVRRVLDTGREAIARVDSRSGREAPQSSPCFFDPRHGRSTARLPWAPPGGASRLVPVCAADAVRLQEGRPKRGGHRPPQRERPKRGDRDERHPRRTVVRLDSPGPQEFRHHWTPEAPAVLVLRAVSYGKPMSTTLRKLRRGDTGFLEPRDLVLKARGDFSARLPVPPTGRPDGGSAYRVSGGKSPHEGIRPRGPYDTADFDVDRIPYWETWLEPVGACREFSTSISGDGWDVIRYTGGRATARLTYGGRKGEIVVDRLDRQFHAVQRLFHAPRPILGGASLSLPPKPAWLAVQCQGTWTLDVGRDGAAPPASA</sequence>
<gene>
    <name evidence="2" type="ORF">BBN63_03120</name>
</gene>
<feature type="compositionally biased region" description="Basic and acidic residues" evidence="1">
    <location>
        <begin position="59"/>
        <end position="68"/>
    </location>
</feature>
<evidence type="ECO:0000313" key="3">
    <source>
        <dbReference type="Proteomes" id="UP000189677"/>
    </source>
</evidence>
<keyword evidence="3" id="KW-1185">Reference proteome</keyword>
<accession>A0A1U9QMB3</accession>
<feature type="region of interest" description="Disordered" evidence="1">
    <location>
        <begin position="110"/>
        <end position="156"/>
    </location>
</feature>
<dbReference type="KEGG" id="snw:BBN63_03120"/>
<dbReference type="AlphaFoldDB" id="A0A1U9QMB3"/>
<name>A0A1U9QMB3_STRNV</name>
<organism evidence="2 3">
    <name type="scientific">Streptomyces niveus</name>
    <name type="common">Streptomyces spheroides</name>
    <dbReference type="NCBI Taxonomy" id="193462"/>
    <lineage>
        <taxon>Bacteria</taxon>
        <taxon>Bacillati</taxon>
        <taxon>Actinomycetota</taxon>
        <taxon>Actinomycetes</taxon>
        <taxon>Kitasatosporales</taxon>
        <taxon>Streptomycetaceae</taxon>
        <taxon>Streptomyces</taxon>
    </lineage>
</organism>
<feature type="region of interest" description="Disordered" evidence="1">
    <location>
        <begin position="59"/>
        <end position="82"/>
    </location>
</feature>
<protein>
    <submittedName>
        <fullName evidence="2">Uncharacterized protein</fullName>
    </submittedName>
</protein>
<dbReference type="EMBL" id="CP018047">
    <property type="protein sequence ID" value="AQU65392.1"/>
    <property type="molecule type" value="Genomic_DNA"/>
</dbReference>
<reference evidence="2 3" key="1">
    <citation type="submission" date="2016-11" db="EMBL/GenBank/DDBJ databases">
        <title>Complete genome sequence of Streptomyces niveus SCSIO 3406.</title>
        <authorList>
            <person name="Zhu Q."/>
            <person name="Cheng W."/>
            <person name="Song Y."/>
            <person name="Li Q."/>
            <person name="Ju J."/>
        </authorList>
    </citation>
    <scope>NUCLEOTIDE SEQUENCE [LARGE SCALE GENOMIC DNA]</scope>
    <source>
        <strain evidence="2 3">SCSIO 3406</strain>
    </source>
</reference>
<evidence type="ECO:0000256" key="1">
    <source>
        <dbReference type="SAM" id="MobiDB-lite"/>
    </source>
</evidence>
<evidence type="ECO:0000313" key="2">
    <source>
        <dbReference type="EMBL" id="AQU65392.1"/>
    </source>
</evidence>
<proteinExistence type="predicted"/>
<dbReference type="Proteomes" id="UP000189677">
    <property type="component" value="Chromosome"/>
</dbReference>